<comment type="caution">
    <text evidence="1">The sequence shown here is derived from an EMBL/GenBank/DDBJ whole genome shotgun (WGS) entry which is preliminary data.</text>
</comment>
<gene>
    <name evidence="1" type="ORF">BDY19DRAFT_982902</name>
</gene>
<organism evidence="1 2">
    <name type="scientific">Irpex rosettiformis</name>
    <dbReference type="NCBI Taxonomy" id="378272"/>
    <lineage>
        <taxon>Eukaryota</taxon>
        <taxon>Fungi</taxon>
        <taxon>Dikarya</taxon>
        <taxon>Basidiomycota</taxon>
        <taxon>Agaricomycotina</taxon>
        <taxon>Agaricomycetes</taxon>
        <taxon>Polyporales</taxon>
        <taxon>Irpicaceae</taxon>
        <taxon>Irpex</taxon>
    </lineage>
</organism>
<name>A0ACB8UFB3_9APHY</name>
<evidence type="ECO:0000313" key="1">
    <source>
        <dbReference type="EMBL" id="KAI0093047.1"/>
    </source>
</evidence>
<dbReference type="Proteomes" id="UP001055072">
    <property type="component" value="Unassembled WGS sequence"/>
</dbReference>
<accession>A0ACB8UFB3</accession>
<dbReference type="EMBL" id="MU274902">
    <property type="protein sequence ID" value="KAI0093047.1"/>
    <property type="molecule type" value="Genomic_DNA"/>
</dbReference>
<reference evidence="1" key="1">
    <citation type="journal article" date="2021" name="Environ. Microbiol.">
        <title>Gene family expansions and transcriptome signatures uncover fungal adaptations to wood decay.</title>
        <authorList>
            <person name="Hage H."/>
            <person name="Miyauchi S."/>
            <person name="Viragh M."/>
            <person name="Drula E."/>
            <person name="Min B."/>
            <person name="Chaduli D."/>
            <person name="Navarro D."/>
            <person name="Favel A."/>
            <person name="Norest M."/>
            <person name="Lesage-Meessen L."/>
            <person name="Balint B."/>
            <person name="Merenyi Z."/>
            <person name="de Eugenio L."/>
            <person name="Morin E."/>
            <person name="Martinez A.T."/>
            <person name="Baldrian P."/>
            <person name="Stursova M."/>
            <person name="Martinez M.J."/>
            <person name="Novotny C."/>
            <person name="Magnuson J.K."/>
            <person name="Spatafora J.W."/>
            <person name="Maurice S."/>
            <person name="Pangilinan J."/>
            <person name="Andreopoulos W."/>
            <person name="LaButti K."/>
            <person name="Hundley H."/>
            <person name="Na H."/>
            <person name="Kuo A."/>
            <person name="Barry K."/>
            <person name="Lipzen A."/>
            <person name="Henrissat B."/>
            <person name="Riley R."/>
            <person name="Ahrendt S."/>
            <person name="Nagy L.G."/>
            <person name="Grigoriev I.V."/>
            <person name="Martin F."/>
            <person name="Rosso M.N."/>
        </authorList>
    </citation>
    <scope>NUCLEOTIDE SEQUENCE</scope>
    <source>
        <strain evidence="1">CBS 384.51</strain>
    </source>
</reference>
<proteinExistence type="predicted"/>
<protein>
    <submittedName>
        <fullName evidence="1">Uncharacterized protein</fullName>
    </submittedName>
</protein>
<sequence>MDVAQVDEVIELGQRLITSILEREPFEVVTAQIEADAPLWFQDDDGTSALHAAAYVESEDLVRLLIEKGALWNAVDNLHNTAGDIALSMNNESIYTIIRDAGIRSELLLTLLASKEMLSNSPLSLVLKATDTTAAGSTDNYLTSPLRYTKDEHGQQICMLRINEEEEVGVMMGWERGIMQETVNKLCLDHKNLKQGLKVLNIGFGLGIIDTMFQALPTKPTQHVIIEAHPDVLKHMKELGWYEKPGVQILEGKWQDFISSEELLSVGGFDVMYTDTFSEDYKELHNFFGEVPDLFAGPESRFSFFNGLGATNALFYDVYTRVSELHLAEVGVDIEWSDVDVFSNSEYRWGKTREYFGQRLYRLPIGKMRAM</sequence>
<evidence type="ECO:0000313" key="2">
    <source>
        <dbReference type="Proteomes" id="UP001055072"/>
    </source>
</evidence>
<keyword evidence="2" id="KW-1185">Reference proteome</keyword>